<dbReference type="PROSITE" id="PS00794">
    <property type="entry name" value="HPPK"/>
    <property type="match status" value="1"/>
</dbReference>
<reference evidence="14 15" key="1">
    <citation type="journal article" date="2012" name="J. Bacteriol.">
        <title>Genome Sequence of n-Alkane-Degrading Hydrocarboniphaga effusa Strain AP103T (ATCC BAA-332T).</title>
        <authorList>
            <person name="Chang H.K."/>
            <person name="Zylstra G.J."/>
            <person name="Chae J.C."/>
        </authorList>
    </citation>
    <scope>NUCLEOTIDE SEQUENCE [LARGE SCALE GENOMIC DNA]</scope>
    <source>
        <strain evidence="14 15">AP103</strain>
    </source>
</reference>
<proteinExistence type="inferred from homology"/>
<organism evidence="14 15">
    <name type="scientific">Hydrocarboniphaga effusa AP103</name>
    <dbReference type="NCBI Taxonomy" id="1172194"/>
    <lineage>
        <taxon>Bacteria</taxon>
        <taxon>Pseudomonadati</taxon>
        <taxon>Pseudomonadota</taxon>
        <taxon>Gammaproteobacteria</taxon>
        <taxon>Nevskiales</taxon>
        <taxon>Nevskiaceae</taxon>
        <taxon>Hydrocarboniphaga</taxon>
    </lineage>
</organism>
<evidence type="ECO:0000256" key="8">
    <source>
        <dbReference type="ARBA" id="ARBA00022840"/>
    </source>
</evidence>
<dbReference type="EMBL" id="AKGD01000004">
    <property type="protein sequence ID" value="EIT68249.1"/>
    <property type="molecule type" value="Genomic_DNA"/>
</dbReference>
<sequence>MPKAYIGLGSNLDDPARQVLSALKAISRLDGVRLLQRSKLYRTPPMGPADQPDYCNAVCVADIDIEPGELMQSLLAIELQAGRVRGVQHWGPRRIDLDLLHVDGVELDTPELKLPHPGIAKRNFVVVPLAEVAPDLVIPGLGSITQAALEIDTADLSDWN</sequence>
<comment type="caution">
    <text evidence="14">The sequence shown here is derived from an EMBL/GenBank/DDBJ whole genome shotgun (WGS) entry which is preliminary data.</text>
</comment>
<keyword evidence="15" id="KW-1185">Reference proteome</keyword>
<evidence type="ECO:0000256" key="3">
    <source>
        <dbReference type="ARBA" id="ARBA00013253"/>
    </source>
</evidence>
<evidence type="ECO:0000256" key="10">
    <source>
        <dbReference type="ARBA" id="ARBA00029409"/>
    </source>
</evidence>
<evidence type="ECO:0000256" key="12">
    <source>
        <dbReference type="ARBA" id="ARBA00033413"/>
    </source>
</evidence>
<dbReference type="GO" id="GO:0016301">
    <property type="term" value="F:kinase activity"/>
    <property type="evidence" value="ECO:0007669"/>
    <property type="project" value="UniProtKB-KW"/>
</dbReference>
<dbReference type="PATRIC" id="fig|1172194.4.peg.4544"/>
<keyword evidence="9" id="KW-0289">Folate biosynthesis</keyword>
<comment type="similarity">
    <text evidence="2">Belongs to the HPPK family.</text>
</comment>
<dbReference type="GO" id="GO:0046654">
    <property type="term" value="P:tetrahydrofolate biosynthetic process"/>
    <property type="evidence" value="ECO:0007669"/>
    <property type="project" value="UniProtKB-UniPathway"/>
</dbReference>
<dbReference type="Proteomes" id="UP000003704">
    <property type="component" value="Unassembled WGS sequence"/>
</dbReference>
<accession>I7Z8U1</accession>
<evidence type="ECO:0000256" key="2">
    <source>
        <dbReference type="ARBA" id="ARBA00005810"/>
    </source>
</evidence>
<protein>
    <recommendedName>
        <fullName evidence="4">2-amino-4-hydroxy-6-hydroxymethyldihydropteridine pyrophosphokinase</fullName>
        <ecNumber evidence="3">2.7.6.3</ecNumber>
    </recommendedName>
    <alternativeName>
        <fullName evidence="11">6-hydroxymethyl-7,8-dihydropterin pyrophosphokinase</fullName>
    </alternativeName>
    <alternativeName>
        <fullName evidence="12">7,8-dihydro-6-hydroxymethylpterin-pyrophosphokinase</fullName>
    </alternativeName>
</protein>
<comment type="function">
    <text evidence="10">Catalyzes the transfer of pyrophosphate from adenosine triphosphate (ATP) to 6-hydroxymethyl-7,8-dihydropterin, an enzymatic step in folate biosynthesis pathway.</text>
</comment>
<dbReference type="UniPathway" id="UPA00077">
    <property type="reaction ID" value="UER00155"/>
</dbReference>
<keyword evidence="5" id="KW-0808">Transferase</keyword>
<dbReference type="STRING" id="1172194.WQQ_46840"/>
<keyword evidence="8" id="KW-0067">ATP-binding</keyword>
<evidence type="ECO:0000256" key="1">
    <source>
        <dbReference type="ARBA" id="ARBA00005051"/>
    </source>
</evidence>
<evidence type="ECO:0000256" key="7">
    <source>
        <dbReference type="ARBA" id="ARBA00022777"/>
    </source>
</evidence>
<evidence type="ECO:0000259" key="13">
    <source>
        <dbReference type="PROSITE" id="PS00794"/>
    </source>
</evidence>
<evidence type="ECO:0000256" key="5">
    <source>
        <dbReference type="ARBA" id="ARBA00022679"/>
    </source>
</evidence>
<dbReference type="GO" id="GO:0046656">
    <property type="term" value="P:folic acid biosynthetic process"/>
    <property type="evidence" value="ECO:0007669"/>
    <property type="project" value="UniProtKB-KW"/>
</dbReference>
<dbReference type="InterPro" id="IPR035907">
    <property type="entry name" value="Hppk_sf"/>
</dbReference>
<evidence type="ECO:0000256" key="11">
    <source>
        <dbReference type="ARBA" id="ARBA00029766"/>
    </source>
</evidence>
<dbReference type="Pfam" id="PF01288">
    <property type="entry name" value="HPPK"/>
    <property type="match status" value="1"/>
</dbReference>
<dbReference type="PANTHER" id="PTHR43071:SF1">
    <property type="entry name" value="2-AMINO-4-HYDROXY-6-HYDROXYMETHYLDIHYDROPTERIDINE PYROPHOSPHOKINASE"/>
    <property type="match status" value="1"/>
</dbReference>
<evidence type="ECO:0000256" key="4">
    <source>
        <dbReference type="ARBA" id="ARBA00016218"/>
    </source>
</evidence>
<dbReference type="Gene3D" id="3.30.70.560">
    <property type="entry name" value="7,8-Dihydro-6-hydroxymethylpterin-pyrophosphokinase HPPK"/>
    <property type="match status" value="1"/>
</dbReference>
<dbReference type="RefSeq" id="WP_007187619.1">
    <property type="nucleotide sequence ID" value="NZ_AKGD01000004.1"/>
</dbReference>
<dbReference type="InterPro" id="IPR000550">
    <property type="entry name" value="Hppk"/>
</dbReference>
<dbReference type="PANTHER" id="PTHR43071">
    <property type="entry name" value="2-AMINO-4-HYDROXY-6-HYDROXYMETHYLDIHYDROPTERIDINE PYROPHOSPHOKINASE"/>
    <property type="match status" value="1"/>
</dbReference>
<name>I7Z8U1_9GAMM</name>
<keyword evidence="6" id="KW-0547">Nucleotide-binding</keyword>
<keyword evidence="7 14" id="KW-0418">Kinase</keyword>
<comment type="pathway">
    <text evidence="1">Cofactor biosynthesis; tetrahydrofolate biosynthesis; 2-amino-4-hydroxy-6-hydroxymethyl-7,8-dihydropteridine diphosphate from 7,8-dihydroneopterin triphosphate: step 4/4.</text>
</comment>
<evidence type="ECO:0000313" key="15">
    <source>
        <dbReference type="Proteomes" id="UP000003704"/>
    </source>
</evidence>
<dbReference type="CDD" id="cd00483">
    <property type="entry name" value="HPPK"/>
    <property type="match status" value="1"/>
</dbReference>
<dbReference type="SUPFAM" id="SSF55083">
    <property type="entry name" value="6-hydroxymethyl-7,8-dihydropterin pyrophosphokinase, HPPK"/>
    <property type="match status" value="1"/>
</dbReference>
<evidence type="ECO:0000256" key="6">
    <source>
        <dbReference type="ARBA" id="ARBA00022741"/>
    </source>
</evidence>
<dbReference type="NCBIfam" id="TIGR01498">
    <property type="entry name" value="folK"/>
    <property type="match status" value="1"/>
</dbReference>
<feature type="domain" description="7,8-dihydro-6-hydroxymethylpterin-pyrophosphokinase" evidence="13">
    <location>
        <begin position="89"/>
        <end position="100"/>
    </location>
</feature>
<evidence type="ECO:0000313" key="14">
    <source>
        <dbReference type="EMBL" id="EIT68249.1"/>
    </source>
</evidence>
<gene>
    <name evidence="14" type="ORF">WQQ_46840</name>
</gene>
<evidence type="ECO:0000256" key="9">
    <source>
        <dbReference type="ARBA" id="ARBA00022909"/>
    </source>
</evidence>
<dbReference type="AlphaFoldDB" id="I7Z8U1"/>
<dbReference type="OrthoDB" id="9808041at2"/>
<dbReference type="GO" id="GO:0005524">
    <property type="term" value="F:ATP binding"/>
    <property type="evidence" value="ECO:0007669"/>
    <property type="project" value="UniProtKB-KW"/>
</dbReference>
<dbReference type="GO" id="GO:0003848">
    <property type="term" value="F:2-amino-4-hydroxy-6-hydroxymethyldihydropteridine diphosphokinase activity"/>
    <property type="evidence" value="ECO:0007669"/>
    <property type="project" value="UniProtKB-EC"/>
</dbReference>
<dbReference type="EC" id="2.7.6.3" evidence="3"/>